<organism evidence="1 2">
    <name type="scientific">Candidatus Woesebacteria bacterium GW2011_GWB1_39_10</name>
    <dbReference type="NCBI Taxonomy" id="1618572"/>
    <lineage>
        <taxon>Bacteria</taxon>
        <taxon>Candidatus Woeseibacteriota</taxon>
    </lineage>
</organism>
<sequence>MAKNIEKTALILHGWPQPVEAGSINYPYLEYFQSKGYTVFAPKLFTKDFVLKEPDAKKYIENLLGGKKPDVIVGISLGGLLLPKIAKDYPNAKLVFIASDPKIQPESVGFKSVLHLAKNKNFLKLLNLIK</sequence>
<dbReference type="SUPFAM" id="SSF53474">
    <property type="entry name" value="alpha/beta-Hydrolases"/>
    <property type="match status" value="1"/>
</dbReference>
<dbReference type="Proteomes" id="UP000034774">
    <property type="component" value="Unassembled WGS sequence"/>
</dbReference>
<dbReference type="InterPro" id="IPR029058">
    <property type="entry name" value="AB_hydrolase_fold"/>
</dbReference>
<dbReference type="EMBL" id="LBVU01000003">
    <property type="protein sequence ID" value="KKQ91989.1"/>
    <property type="molecule type" value="Genomic_DNA"/>
</dbReference>
<comment type="caution">
    <text evidence="1">The sequence shown here is derived from an EMBL/GenBank/DDBJ whole genome shotgun (WGS) entry which is preliminary data.</text>
</comment>
<evidence type="ECO:0008006" key="3">
    <source>
        <dbReference type="Google" id="ProtNLM"/>
    </source>
</evidence>
<proteinExistence type="predicted"/>
<accession>A0A0G0P1I9</accession>
<dbReference type="Gene3D" id="3.40.50.1820">
    <property type="entry name" value="alpha/beta hydrolase"/>
    <property type="match status" value="1"/>
</dbReference>
<evidence type="ECO:0000313" key="1">
    <source>
        <dbReference type="EMBL" id="KKQ91989.1"/>
    </source>
</evidence>
<dbReference type="AlphaFoldDB" id="A0A0G0P1I9"/>
<name>A0A0G0P1I9_9BACT</name>
<protein>
    <recommendedName>
        <fullName evidence="3">AB hydrolase-1 domain-containing protein</fullName>
    </recommendedName>
</protein>
<evidence type="ECO:0000313" key="2">
    <source>
        <dbReference type="Proteomes" id="UP000034774"/>
    </source>
</evidence>
<dbReference type="STRING" id="1618572.UT17_C0003G0012"/>
<reference evidence="1 2" key="1">
    <citation type="journal article" date="2015" name="Nature">
        <title>rRNA introns, odd ribosomes, and small enigmatic genomes across a large radiation of phyla.</title>
        <authorList>
            <person name="Brown C.T."/>
            <person name="Hug L.A."/>
            <person name="Thomas B.C."/>
            <person name="Sharon I."/>
            <person name="Castelle C.J."/>
            <person name="Singh A."/>
            <person name="Wilkins M.J."/>
            <person name="Williams K.H."/>
            <person name="Banfield J.F."/>
        </authorList>
    </citation>
    <scope>NUCLEOTIDE SEQUENCE [LARGE SCALE GENOMIC DNA]</scope>
</reference>
<gene>
    <name evidence="1" type="ORF">UT17_C0003G0012</name>
</gene>